<dbReference type="SUPFAM" id="SSF56112">
    <property type="entry name" value="Protein kinase-like (PK-like)"/>
    <property type="match status" value="1"/>
</dbReference>
<dbReference type="AlphaFoldDB" id="A0A0T6B6N1"/>
<name>A0A0T6B6N1_9SCAR</name>
<evidence type="ECO:0000313" key="1">
    <source>
        <dbReference type="EMBL" id="KRT83016.1"/>
    </source>
</evidence>
<dbReference type="OrthoDB" id="8114163at2759"/>
<dbReference type="PANTHER" id="PTHR11012">
    <property type="entry name" value="PROTEIN KINASE-LIKE DOMAIN-CONTAINING"/>
    <property type="match status" value="1"/>
</dbReference>
<dbReference type="Gene3D" id="3.90.1200.10">
    <property type="match status" value="1"/>
</dbReference>
<accession>A0A0T6B6N1</accession>
<sequence>GEFVSKLDPVEDKDILEKCKDLESRVVEELLQLPNRLTKYSILTKFDCWMNNTMVLFEDEKKIQAKDIMLIDWQCITRASPVHDIGNIFYTTASKASIDNYKHYMQVYHDELSHRIKELGSNPDIVYPYSVFENEWIYYGFYCFGFSVAAMRGLLARPESAPDFSERINTNNKEMLYSTFSDIPDNVDEWISRGRYLARHFISLGVL</sequence>
<evidence type="ECO:0000313" key="2">
    <source>
        <dbReference type="Proteomes" id="UP000051574"/>
    </source>
</evidence>
<proteinExistence type="predicted"/>
<reference evidence="1 2" key="1">
    <citation type="submission" date="2015-09" db="EMBL/GenBank/DDBJ databases">
        <title>Draft genome of the scarab beetle Oryctes borbonicus.</title>
        <authorList>
            <person name="Meyer J.M."/>
            <person name="Markov G.V."/>
            <person name="Baskaran P."/>
            <person name="Herrmann M."/>
            <person name="Sommer R.J."/>
            <person name="Roedelsperger C."/>
        </authorList>
    </citation>
    <scope>NUCLEOTIDE SEQUENCE [LARGE SCALE GENOMIC DNA]</scope>
    <source>
        <strain evidence="1">OB123</strain>
        <tissue evidence="1">Whole animal</tissue>
    </source>
</reference>
<gene>
    <name evidence="1" type="ORF">AMK59_3031</name>
</gene>
<dbReference type="InterPro" id="IPR004119">
    <property type="entry name" value="EcKL"/>
</dbReference>
<dbReference type="PANTHER" id="PTHR11012:SF30">
    <property type="entry name" value="PROTEIN KINASE-LIKE DOMAIN-CONTAINING"/>
    <property type="match status" value="1"/>
</dbReference>
<protein>
    <recommendedName>
        <fullName evidence="3">CHK kinase-like domain-containing protein</fullName>
    </recommendedName>
</protein>
<keyword evidence="2" id="KW-1185">Reference proteome</keyword>
<dbReference type="Pfam" id="PF02958">
    <property type="entry name" value="EcKL"/>
    <property type="match status" value="1"/>
</dbReference>
<feature type="non-terminal residue" evidence="1">
    <location>
        <position position="1"/>
    </location>
</feature>
<evidence type="ECO:0008006" key="3">
    <source>
        <dbReference type="Google" id="ProtNLM"/>
    </source>
</evidence>
<dbReference type="EMBL" id="LJIG01009470">
    <property type="protein sequence ID" value="KRT83016.1"/>
    <property type="molecule type" value="Genomic_DNA"/>
</dbReference>
<dbReference type="Proteomes" id="UP000051574">
    <property type="component" value="Unassembled WGS sequence"/>
</dbReference>
<comment type="caution">
    <text evidence="1">The sequence shown here is derived from an EMBL/GenBank/DDBJ whole genome shotgun (WGS) entry which is preliminary data.</text>
</comment>
<organism evidence="1 2">
    <name type="scientific">Oryctes borbonicus</name>
    <dbReference type="NCBI Taxonomy" id="1629725"/>
    <lineage>
        <taxon>Eukaryota</taxon>
        <taxon>Metazoa</taxon>
        <taxon>Ecdysozoa</taxon>
        <taxon>Arthropoda</taxon>
        <taxon>Hexapoda</taxon>
        <taxon>Insecta</taxon>
        <taxon>Pterygota</taxon>
        <taxon>Neoptera</taxon>
        <taxon>Endopterygota</taxon>
        <taxon>Coleoptera</taxon>
        <taxon>Polyphaga</taxon>
        <taxon>Scarabaeiformia</taxon>
        <taxon>Scarabaeidae</taxon>
        <taxon>Dynastinae</taxon>
        <taxon>Oryctes</taxon>
    </lineage>
</organism>
<dbReference type="InterPro" id="IPR011009">
    <property type="entry name" value="Kinase-like_dom_sf"/>
</dbReference>